<evidence type="ECO:0000256" key="4">
    <source>
        <dbReference type="ARBA" id="ARBA00004496"/>
    </source>
</evidence>
<dbReference type="EC" id="4.2.3.4" evidence="7 18"/>
<keyword evidence="17 18" id="KW-0170">Cobalt</keyword>
<comment type="cofactor">
    <cofactor evidence="18">
        <name>Co(2+)</name>
        <dbReference type="ChEBI" id="CHEBI:48828"/>
    </cofactor>
    <cofactor evidence="18">
        <name>Zn(2+)</name>
        <dbReference type="ChEBI" id="CHEBI:29105"/>
    </cofactor>
    <text evidence="18">Binds 1 divalent metal cation per subunit. Can use either Co(2+) or Zn(2+).</text>
</comment>
<feature type="binding site" evidence="18">
    <location>
        <position position="262"/>
    </location>
    <ligand>
        <name>Zn(2+)</name>
        <dbReference type="ChEBI" id="CHEBI:29105"/>
    </ligand>
</feature>
<dbReference type="Proteomes" id="UP000188246">
    <property type="component" value="Chromosome"/>
</dbReference>
<dbReference type="InterPro" id="IPR030960">
    <property type="entry name" value="DHQS/DOIS_N"/>
</dbReference>
<comment type="caution">
    <text evidence="18">Lacks conserved residue(s) required for the propagation of feature annotation.</text>
</comment>
<feature type="domain" description="3-dehydroquinate synthase C-terminal" evidence="20">
    <location>
        <begin position="181"/>
        <end position="322"/>
    </location>
</feature>
<dbReference type="GO" id="GO:0000166">
    <property type="term" value="F:nucleotide binding"/>
    <property type="evidence" value="ECO:0007669"/>
    <property type="project" value="UniProtKB-KW"/>
</dbReference>
<feature type="domain" description="3-dehydroquinate synthase N-terminal" evidence="19">
    <location>
        <begin position="67"/>
        <end position="179"/>
    </location>
</feature>
<dbReference type="PANTHER" id="PTHR43622:SF7">
    <property type="entry name" value="3-DEHYDROQUINATE SYNTHASE, CHLOROPLASTIC"/>
    <property type="match status" value="1"/>
</dbReference>
<evidence type="ECO:0000256" key="3">
    <source>
        <dbReference type="ARBA" id="ARBA00001947"/>
    </source>
</evidence>
<dbReference type="GO" id="GO:0009073">
    <property type="term" value="P:aromatic amino acid family biosynthetic process"/>
    <property type="evidence" value="ECO:0007669"/>
    <property type="project" value="UniProtKB-KW"/>
</dbReference>
<evidence type="ECO:0000256" key="13">
    <source>
        <dbReference type="ARBA" id="ARBA00022833"/>
    </source>
</evidence>
<dbReference type="HAMAP" id="MF_00110">
    <property type="entry name" value="DHQ_synthase"/>
    <property type="match status" value="1"/>
</dbReference>
<reference evidence="21 22" key="1">
    <citation type="journal article" date="2010" name="Int. J. Syst. Evol. Microbiol.">
        <title>Vagococcus penaei sp. nov., isolated from spoilage microbiota of cooked shrimp (Penaeus vannamei).</title>
        <authorList>
            <person name="Jaffres E."/>
            <person name="Prevost H."/>
            <person name="Rossero A."/>
            <person name="Joffraud J.J."/>
            <person name="Dousset X."/>
        </authorList>
    </citation>
    <scope>NUCLEOTIDE SEQUENCE [LARGE SCALE GENOMIC DNA]</scope>
    <source>
        <strain evidence="21 22">CD276</strain>
    </source>
</reference>
<evidence type="ECO:0000256" key="11">
    <source>
        <dbReference type="ARBA" id="ARBA00022723"/>
    </source>
</evidence>
<keyword evidence="14 18" id="KW-0520">NAD</keyword>
<dbReference type="GO" id="GO:0046872">
    <property type="term" value="F:metal ion binding"/>
    <property type="evidence" value="ECO:0007669"/>
    <property type="project" value="UniProtKB-KW"/>
</dbReference>
<evidence type="ECO:0000256" key="1">
    <source>
        <dbReference type="ARBA" id="ARBA00001393"/>
    </source>
</evidence>
<dbReference type="EMBL" id="CP019609">
    <property type="protein sequence ID" value="AQP52789.1"/>
    <property type="molecule type" value="Genomic_DNA"/>
</dbReference>
<keyword evidence="12 18" id="KW-0547">Nucleotide-binding</keyword>
<dbReference type="Pfam" id="PF01761">
    <property type="entry name" value="DHQ_synthase"/>
    <property type="match status" value="1"/>
</dbReference>
<comment type="subcellular location">
    <subcellularLocation>
        <location evidence="4 18">Cytoplasm</location>
    </subcellularLocation>
</comment>
<keyword evidence="13 18" id="KW-0862">Zinc</keyword>
<keyword evidence="9 18" id="KW-0963">Cytoplasm</keyword>
<dbReference type="InterPro" id="IPR056179">
    <property type="entry name" value="DHQS_C"/>
</dbReference>
<dbReference type="FunFam" id="3.40.50.1970:FF:000007">
    <property type="entry name" value="Pentafunctional AROM polypeptide"/>
    <property type="match status" value="1"/>
</dbReference>
<evidence type="ECO:0000256" key="17">
    <source>
        <dbReference type="ARBA" id="ARBA00023285"/>
    </source>
</evidence>
<dbReference type="PIRSF" id="PIRSF001455">
    <property type="entry name" value="DHQ_synth"/>
    <property type="match status" value="1"/>
</dbReference>
<dbReference type="InterPro" id="IPR050071">
    <property type="entry name" value="Dehydroquinate_synthase"/>
</dbReference>
<feature type="binding site" evidence="18">
    <location>
        <position position="151"/>
    </location>
    <ligand>
        <name>NAD(+)</name>
        <dbReference type="ChEBI" id="CHEBI:57540"/>
    </ligand>
</feature>
<evidence type="ECO:0000256" key="16">
    <source>
        <dbReference type="ARBA" id="ARBA00023239"/>
    </source>
</evidence>
<comment type="cofactor">
    <cofactor evidence="2 18">
        <name>NAD(+)</name>
        <dbReference type="ChEBI" id="CHEBI:57540"/>
    </cofactor>
</comment>
<evidence type="ECO:0000256" key="15">
    <source>
        <dbReference type="ARBA" id="ARBA00023141"/>
    </source>
</evidence>
<organism evidence="21 22">
    <name type="scientific">Vagococcus penaei</name>
    <dbReference type="NCBI Taxonomy" id="633807"/>
    <lineage>
        <taxon>Bacteria</taxon>
        <taxon>Bacillati</taxon>
        <taxon>Bacillota</taxon>
        <taxon>Bacilli</taxon>
        <taxon>Lactobacillales</taxon>
        <taxon>Enterococcaceae</taxon>
        <taxon>Vagococcus</taxon>
    </lineage>
</organism>
<feature type="binding site" evidence="18">
    <location>
        <position position="245"/>
    </location>
    <ligand>
        <name>Zn(2+)</name>
        <dbReference type="ChEBI" id="CHEBI:29105"/>
    </ligand>
</feature>
<evidence type="ECO:0000259" key="20">
    <source>
        <dbReference type="Pfam" id="PF24621"/>
    </source>
</evidence>
<evidence type="ECO:0000313" key="22">
    <source>
        <dbReference type="Proteomes" id="UP000188246"/>
    </source>
</evidence>
<evidence type="ECO:0000256" key="18">
    <source>
        <dbReference type="HAMAP-Rule" id="MF_00110"/>
    </source>
</evidence>
<feature type="binding site" evidence="18">
    <location>
        <position position="184"/>
    </location>
    <ligand>
        <name>Zn(2+)</name>
        <dbReference type="ChEBI" id="CHEBI:29105"/>
    </ligand>
</feature>
<dbReference type="AlphaFoldDB" id="A0A1Q2D359"/>
<accession>A0A1Q2D359</accession>
<dbReference type="Gene3D" id="3.40.50.1970">
    <property type="match status" value="1"/>
</dbReference>
<dbReference type="OrthoDB" id="9806583at2"/>
<comment type="function">
    <text evidence="18">Catalyzes the conversion of 3-deoxy-D-arabino-heptulosonate 7-phosphate (DAHP) to dehydroquinate (DHQ).</text>
</comment>
<keyword evidence="16 18" id="KW-0456">Lyase</keyword>
<dbReference type="GO" id="GO:0005737">
    <property type="term" value="C:cytoplasm"/>
    <property type="evidence" value="ECO:0007669"/>
    <property type="project" value="UniProtKB-SubCell"/>
</dbReference>
<evidence type="ECO:0000256" key="14">
    <source>
        <dbReference type="ARBA" id="ARBA00023027"/>
    </source>
</evidence>
<dbReference type="Pfam" id="PF24621">
    <property type="entry name" value="DHQS_C"/>
    <property type="match status" value="1"/>
</dbReference>
<evidence type="ECO:0000256" key="2">
    <source>
        <dbReference type="ARBA" id="ARBA00001911"/>
    </source>
</evidence>
<keyword evidence="22" id="KW-1185">Reference proteome</keyword>
<comment type="similarity">
    <text evidence="6 18">Belongs to the sugar phosphate cyclases superfamily. Dehydroquinate synthase family.</text>
</comment>
<dbReference type="GO" id="GO:0003856">
    <property type="term" value="F:3-dehydroquinate synthase activity"/>
    <property type="evidence" value="ECO:0007669"/>
    <property type="project" value="UniProtKB-UniRule"/>
</dbReference>
<comment type="catalytic activity">
    <reaction evidence="1 18">
        <text>7-phospho-2-dehydro-3-deoxy-D-arabino-heptonate = 3-dehydroquinate + phosphate</text>
        <dbReference type="Rhea" id="RHEA:21968"/>
        <dbReference type="ChEBI" id="CHEBI:32364"/>
        <dbReference type="ChEBI" id="CHEBI:43474"/>
        <dbReference type="ChEBI" id="CHEBI:58394"/>
        <dbReference type="EC" id="4.2.3.4"/>
    </reaction>
</comment>
<feature type="binding site" evidence="18">
    <location>
        <position position="142"/>
    </location>
    <ligand>
        <name>NAD(+)</name>
        <dbReference type="ChEBI" id="CHEBI:57540"/>
    </ligand>
</feature>
<dbReference type="CDD" id="cd08195">
    <property type="entry name" value="DHQS"/>
    <property type="match status" value="1"/>
</dbReference>
<dbReference type="GO" id="GO:0008652">
    <property type="term" value="P:amino acid biosynthetic process"/>
    <property type="evidence" value="ECO:0007669"/>
    <property type="project" value="UniProtKB-KW"/>
</dbReference>
<keyword evidence="11 18" id="KW-0479">Metal-binding</keyword>
<evidence type="ECO:0000256" key="10">
    <source>
        <dbReference type="ARBA" id="ARBA00022605"/>
    </source>
</evidence>
<proteinExistence type="inferred from homology"/>
<dbReference type="InterPro" id="IPR030963">
    <property type="entry name" value="DHQ_synth_fam"/>
</dbReference>
<dbReference type="STRING" id="633807.BW732_00185"/>
<evidence type="ECO:0000259" key="19">
    <source>
        <dbReference type="Pfam" id="PF01761"/>
    </source>
</evidence>
<dbReference type="Gene3D" id="1.20.1090.10">
    <property type="entry name" value="Dehydroquinate synthase-like - alpha domain"/>
    <property type="match status" value="1"/>
</dbReference>
<dbReference type="GO" id="GO:0009423">
    <property type="term" value="P:chorismate biosynthetic process"/>
    <property type="evidence" value="ECO:0007669"/>
    <property type="project" value="UniProtKB-UniRule"/>
</dbReference>
<dbReference type="UniPathway" id="UPA00053">
    <property type="reaction ID" value="UER00085"/>
</dbReference>
<dbReference type="SUPFAM" id="SSF56796">
    <property type="entry name" value="Dehydroquinate synthase-like"/>
    <property type="match status" value="1"/>
</dbReference>
<dbReference type="InterPro" id="IPR016037">
    <property type="entry name" value="DHQ_synth_AroB"/>
</dbReference>
<evidence type="ECO:0000256" key="8">
    <source>
        <dbReference type="ARBA" id="ARBA00017684"/>
    </source>
</evidence>
<comment type="pathway">
    <text evidence="5 18">Metabolic intermediate biosynthesis; chorismate biosynthesis; chorismate from D-erythrose 4-phosphate and phosphoenolpyruvate: step 2/7.</text>
</comment>
<evidence type="ECO:0000256" key="5">
    <source>
        <dbReference type="ARBA" id="ARBA00004661"/>
    </source>
</evidence>
<comment type="cofactor">
    <cofactor evidence="3">
        <name>Zn(2+)</name>
        <dbReference type="ChEBI" id="CHEBI:29105"/>
    </cofactor>
</comment>
<dbReference type="KEGG" id="vpi:BW732_00185"/>
<feature type="binding site" evidence="18">
    <location>
        <begin position="105"/>
        <end position="109"/>
    </location>
    <ligand>
        <name>NAD(+)</name>
        <dbReference type="ChEBI" id="CHEBI:57540"/>
    </ligand>
</feature>
<keyword evidence="10 18" id="KW-0028">Amino-acid biosynthesis</keyword>
<dbReference type="RefSeq" id="WP_077274893.1">
    <property type="nucleotide sequence ID" value="NZ_CP019609.1"/>
</dbReference>
<dbReference type="PANTHER" id="PTHR43622">
    <property type="entry name" value="3-DEHYDROQUINATE SYNTHASE"/>
    <property type="match status" value="1"/>
</dbReference>
<evidence type="ECO:0000256" key="9">
    <source>
        <dbReference type="ARBA" id="ARBA00022490"/>
    </source>
</evidence>
<keyword evidence="15 18" id="KW-0057">Aromatic amino acid biosynthesis</keyword>
<evidence type="ECO:0000256" key="12">
    <source>
        <dbReference type="ARBA" id="ARBA00022741"/>
    </source>
</evidence>
<evidence type="ECO:0000256" key="6">
    <source>
        <dbReference type="ARBA" id="ARBA00005412"/>
    </source>
</evidence>
<name>A0A1Q2D359_9ENTE</name>
<evidence type="ECO:0000313" key="21">
    <source>
        <dbReference type="EMBL" id="AQP52789.1"/>
    </source>
</evidence>
<protein>
    <recommendedName>
        <fullName evidence="8 18">3-dehydroquinate synthase</fullName>
        <shortName evidence="18">DHQS</shortName>
        <ecNumber evidence="7 18">4.2.3.4</ecNumber>
    </recommendedName>
</protein>
<gene>
    <name evidence="18" type="primary">aroB</name>
    <name evidence="21" type="ORF">BW732_00185</name>
</gene>
<evidence type="ECO:0000256" key="7">
    <source>
        <dbReference type="ARBA" id="ARBA00013031"/>
    </source>
</evidence>
<sequence length="354" mass="38837">MELTVNLTNHSYDLLIKRHQLPEIGTWVASLWEPQKIAIITDETVANLYGKIVCESLEISGFNAYLIAIPPGEASKNLVVAEQIYTKLAELGLTRSDGIIALGGGVVGDLAGFVASTYMRGLHFLQVPTTLLAQVDSSIGGKTAVNTTIAKNLVGTFTQPDGVLIDPDTLTTLEPRRIREGLAEVIKCAAIADSNLWALLDNLIDETDVLKHAEEIILACCEVKRSVVEQDEFDNGRRLILNFGHTIGHAIEQTMGYGVITHGEAVAIGMCQLTKTTEQKGWTELGTTQKLEQLLVKFNLPIDLAEWNSEKLYAALSHDKKTRGNQLKLIVLERLGQVKIIAVDITEMQEFLVH</sequence>
<feature type="binding site" evidence="18">
    <location>
        <begin position="169"/>
        <end position="172"/>
    </location>
    <ligand>
        <name>NAD(+)</name>
        <dbReference type="ChEBI" id="CHEBI:57540"/>
    </ligand>
</feature>
<feature type="binding site" evidence="18">
    <location>
        <begin position="129"/>
        <end position="130"/>
    </location>
    <ligand>
        <name>NAD(+)</name>
        <dbReference type="ChEBI" id="CHEBI:57540"/>
    </ligand>
</feature>
<dbReference type="NCBIfam" id="TIGR01357">
    <property type="entry name" value="aroB"/>
    <property type="match status" value="1"/>
</dbReference>